<keyword evidence="3 9" id="KW-1133">Transmembrane helix</keyword>
<keyword evidence="5 9" id="KW-0472">Membrane</keyword>
<dbReference type="GeneTree" id="ENSGT01140000282552"/>
<proteinExistence type="inferred from homology"/>
<protein>
    <recommendedName>
        <fullName evidence="9">Olfactory receptor</fullName>
    </recommendedName>
</protein>
<evidence type="ECO:0000256" key="2">
    <source>
        <dbReference type="ARBA" id="ARBA00022692"/>
    </source>
</evidence>
<evidence type="ECO:0000256" key="6">
    <source>
        <dbReference type="ARBA" id="ARBA00023170"/>
    </source>
</evidence>
<evidence type="ECO:0000256" key="5">
    <source>
        <dbReference type="ARBA" id="ARBA00023136"/>
    </source>
</evidence>
<dbReference type="SUPFAM" id="SSF81321">
    <property type="entry name" value="Family A G protein-coupled receptor-like"/>
    <property type="match status" value="1"/>
</dbReference>
<dbReference type="Ensembl" id="ENSOGAT00000026226.1">
    <property type="protein sequence ID" value="ENSOGAP00000021862.1"/>
    <property type="gene ID" value="ENSOGAG00000026253.1"/>
</dbReference>
<feature type="domain" description="G-protein coupled receptors family 1 profile" evidence="10">
    <location>
        <begin position="41"/>
        <end position="290"/>
    </location>
</feature>
<evidence type="ECO:0000256" key="9">
    <source>
        <dbReference type="RuleBase" id="RU363047"/>
    </source>
</evidence>
<keyword evidence="7 8" id="KW-0807">Transducer</keyword>
<reference evidence="12" key="1">
    <citation type="submission" date="2011-03" db="EMBL/GenBank/DDBJ databases">
        <title>Version 3 of the genome sequence of Otolemur garnettii (Bushbaby).</title>
        <authorList>
            <consortium name="The Broad Institute Genome Sequencing Platform"/>
            <person name="Di Palma F."/>
            <person name="Johnson J."/>
            <person name="Lander E.S."/>
            <person name="Lindblad-Toh K."/>
            <person name="Jaffe D.B."/>
            <person name="Gnerre S."/>
            <person name="MacCallum I."/>
            <person name="Przybylski D."/>
            <person name="Ribeiro F.J."/>
            <person name="Burton J.N."/>
            <person name="Walker B.J."/>
            <person name="Sharpe T."/>
            <person name="Hall G."/>
        </authorList>
    </citation>
    <scope>NUCLEOTIDE SEQUENCE [LARGE SCALE GENOMIC DNA]</scope>
</reference>
<dbReference type="PROSITE" id="PS50262">
    <property type="entry name" value="G_PROTEIN_RECEP_F1_2"/>
    <property type="match status" value="1"/>
</dbReference>
<reference evidence="11" key="2">
    <citation type="submission" date="2025-08" db="UniProtKB">
        <authorList>
            <consortium name="Ensembl"/>
        </authorList>
    </citation>
    <scope>IDENTIFICATION</scope>
</reference>
<accession>H0Y0G9</accession>
<name>H0Y0G9_OTOGA</name>
<dbReference type="FunFam" id="1.20.1070.10:FF:000003">
    <property type="entry name" value="Olfactory receptor"/>
    <property type="match status" value="1"/>
</dbReference>
<comment type="subcellular location">
    <subcellularLocation>
        <location evidence="9">Cell membrane</location>
        <topology evidence="9">Multi-pass membrane protein</topology>
    </subcellularLocation>
    <subcellularLocation>
        <location evidence="1">Membrane</location>
        <topology evidence="1">Multi-pass membrane protein</topology>
    </subcellularLocation>
</comment>
<dbReference type="Gene3D" id="1.20.1070.10">
    <property type="entry name" value="Rhodopsin 7-helix transmembrane proteins"/>
    <property type="match status" value="1"/>
</dbReference>
<dbReference type="GO" id="GO:0004984">
    <property type="term" value="F:olfactory receptor activity"/>
    <property type="evidence" value="ECO:0007669"/>
    <property type="project" value="InterPro"/>
</dbReference>
<evidence type="ECO:0000256" key="8">
    <source>
        <dbReference type="RuleBase" id="RU000688"/>
    </source>
</evidence>
<dbReference type="KEGG" id="oga:100953955"/>
<dbReference type="OrthoDB" id="9443097at2759"/>
<feature type="transmembrane region" description="Helical" evidence="9">
    <location>
        <begin position="98"/>
        <end position="118"/>
    </location>
</feature>
<feature type="transmembrane region" description="Helical" evidence="9">
    <location>
        <begin position="273"/>
        <end position="292"/>
    </location>
</feature>
<dbReference type="GO" id="GO:0005886">
    <property type="term" value="C:plasma membrane"/>
    <property type="evidence" value="ECO:0007669"/>
    <property type="project" value="UniProtKB-SubCell"/>
</dbReference>
<dbReference type="GeneID" id="100953955"/>
<evidence type="ECO:0000256" key="4">
    <source>
        <dbReference type="ARBA" id="ARBA00023040"/>
    </source>
</evidence>
<dbReference type="RefSeq" id="XP_003802459.1">
    <property type="nucleotide sequence ID" value="XM_003802411.1"/>
</dbReference>
<dbReference type="STRING" id="30611.ENSOGAP00000021862"/>
<keyword evidence="2 8" id="KW-0812">Transmembrane</keyword>
<dbReference type="InterPro" id="IPR017452">
    <property type="entry name" value="GPCR_Rhodpsn_7TM"/>
</dbReference>
<evidence type="ECO:0000313" key="12">
    <source>
        <dbReference type="Proteomes" id="UP000005225"/>
    </source>
</evidence>
<keyword evidence="9" id="KW-0552">Olfaction</keyword>
<feature type="transmembrane region" description="Helical" evidence="9">
    <location>
        <begin position="130"/>
        <end position="151"/>
    </location>
</feature>
<dbReference type="OMA" id="RTLCHIF"/>
<feature type="transmembrane region" description="Helical" evidence="9">
    <location>
        <begin position="25"/>
        <end position="51"/>
    </location>
</feature>
<keyword evidence="12" id="KW-1185">Reference proteome</keyword>
<keyword evidence="6 8" id="KW-0675">Receptor</keyword>
<dbReference type="InterPro" id="IPR000276">
    <property type="entry name" value="GPCR_Rhodpsn"/>
</dbReference>
<reference evidence="11" key="3">
    <citation type="submission" date="2025-09" db="UniProtKB">
        <authorList>
            <consortium name="Ensembl"/>
        </authorList>
    </citation>
    <scope>IDENTIFICATION</scope>
</reference>
<dbReference type="CDD" id="cd15414">
    <property type="entry name" value="7tmA_OR5G-like"/>
    <property type="match status" value="1"/>
</dbReference>
<dbReference type="PRINTS" id="PR00245">
    <property type="entry name" value="OLFACTORYR"/>
</dbReference>
<evidence type="ECO:0000256" key="3">
    <source>
        <dbReference type="ARBA" id="ARBA00022989"/>
    </source>
</evidence>
<dbReference type="EMBL" id="AAQR03179596">
    <property type="status" value="NOT_ANNOTATED_CDS"/>
    <property type="molecule type" value="Genomic_DNA"/>
</dbReference>
<evidence type="ECO:0000259" key="10">
    <source>
        <dbReference type="PROSITE" id="PS50262"/>
    </source>
</evidence>
<dbReference type="eggNOG" id="ENOG502RF13">
    <property type="taxonomic scope" value="Eukaryota"/>
</dbReference>
<dbReference type="Proteomes" id="UP000005225">
    <property type="component" value="Unassembled WGS sequence"/>
</dbReference>
<dbReference type="AlphaFoldDB" id="H0Y0G9"/>
<gene>
    <name evidence="11" type="primary">LOC100953955</name>
</gene>
<organism evidence="11 12">
    <name type="scientific">Otolemur garnettii</name>
    <name type="common">Small-eared galago</name>
    <name type="synonym">Garnett's greater bushbaby</name>
    <dbReference type="NCBI Taxonomy" id="30611"/>
    <lineage>
        <taxon>Eukaryota</taxon>
        <taxon>Metazoa</taxon>
        <taxon>Chordata</taxon>
        <taxon>Craniata</taxon>
        <taxon>Vertebrata</taxon>
        <taxon>Euteleostomi</taxon>
        <taxon>Mammalia</taxon>
        <taxon>Eutheria</taxon>
        <taxon>Euarchontoglires</taxon>
        <taxon>Primates</taxon>
        <taxon>Strepsirrhini</taxon>
        <taxon>Lorisiformes</taxon>
        <taxon>Galagidae</taxon>
        <taxon>Otolemur</taxon>
    </lineage>
</organism>
<evidence type="ECO:0000256" key="7">
    <source>
        <dbReference type="ARBA" id="ARBA00023224"/>
    </source>
</evidence>
<dbReference type="PRINTS" id="PR00237">
    <property type="entry name" value="GPCRRHODOPSN"/>
</dbReference>
<dbReference type="Pfam" id="PF13853">
    <property type="entry name" value="7tm_4"/>
    <property type="match status" value="1"/>
</dbReference>
<evidence type="ECO:0000256" key="1">
    <source>
        <dbReference type="ARBA" id="ARBA00004141"/>
    </source>
</evidence>
<dbReference type="InParanoid" id="H0Y0G9"/>
<feature type="transmembrane region" description="Helical" evidence="9">
    <location>
        <begin position="197"/>
        <end position="229"/>
    </location>
</feature>
<feature type="transmembrane region" description="Helical" evidence="9">
    <location>
        <begin position="241"/>
        <end position="261"/>
    </location>
</feature>
<dbReference type="PROSITE" id="PS00237">
    <property type="entry name" value="G_PROTEIN_RECEP_F1_1"/>
    <property type="match status" value="1"/>
</dbReference>
<dbReference type="GO" id="GO:0004930">
    <property type="term" value="F:G protein-coupled receptor activity"/>
    <property type="evidence" value="ECO:0007669"/>
    <property type="project" value="UniProtKB-KW"/>
</dbReference>
<sequence length="314" mass="35256">MGDKNQTVVTEFFFVGLTEHPYQKIVLFIAFLLIYLITLGGNIGMIILIWIDPRLHTPMYFFLSHLSFVDICSSSSIAPKMLCDIFAEKKGITFLGCAAQMWFFGLFVATECFLLAAMAFDRYVAICKPLLYTLIMSHRVCMQLVVGPYAMALTSTMTHTIFTFCLPFCGPNVINHFFCDISPLLSLACTDTWINKLVLFTLAGAVGVLTGLVIVVSYAYILVAILSVLTTAGRRKAFSTCSSHLVTVSILYGTLFFIYVGPSSRSSLDINKVISLFYTMVIPMLNPLIYSLRNKEVKDAFRRKFERKNFLIGR</sequence>
<keyword evidence="9" id="KW-0716">Sensory transduction</keyword>
<comment type="similarity">
    <text evidence="8">Belongs to the G-protein coupled receptor 1 family.</text>
</comment>
<dbReference type="PANTHER" id="PTHR48018">
    <property type="entry name" value="OLFACTORY RECEPTOR"/>
    <property type="match status" value="1"/>
</dbReference>
<dbReference type="InterPro" id="IPR000725">
    <property type="entry name" value="Olfact_rcpt"/>
</dbReference>
<keyword evidence="9" id="KW-1003">Cell membrane</keyword>
<dbReference type="HOGENOM" id="CLU_012526_1_0_1"/>
<keyword evidence="4 8" id="KW-0297">G-protein coupled receptor</keyword>
<evidence type="ECO:0000313" key="11">
    <source>
        <dbReference type="Ensembl" id="ENSOGAP00000021862.1"/>
    </source>
</evidence>